<evidence type="ECO:0000313" key="4">
    <source>
        <dbReference type="EMBL" id="PSR46810.1"/>
    </source>
</evidence>
<protein>
    <submittedName>
        <fullName evidence="4">SAM-dependent methyltransferase</fullName>
    </submittedName>
</protein>
<proteinExistence type="predicted"/>
<organism evidence="4 5">
    <name type="scientific">Kluyvera genomosp. 2</name>
    <dbReference type="NCBI Taxonomy" id="2774054"/>
    <lineage>
        <taxon>Bacteria</taxon>
        <taxon>Pseudomonadati</taxon>
        <taxon>Pseudomonadota</taxon>
        <taxon>Gammaproteobacteria</taxon>
        <taxon>Enterobacterales</taxon>
        <taxon>Enterobacteriaceae</taxon>
        <taxon>Kluyvera</taxon>
    </lineage>
</organism>
<dbReference type="EMBL" id="PYHO01000006">
    <property type="protein sequence ID" value="PSR46810.1"/>
    <property type="molecule type" value="Genomic_DNA"/>
</dbReference>
<evidence type="ECO:0000256" key="2">
    <source>
        <dbReference type="ARBA" id="ARBA00022679"/>
    </source>
</evidence>
<keyword evidence="1 4" id="KW-0489">Methyltransferase</keyword>
<gene>
    <name evidence="4" type="ORF">C8256_09490</name>
</gene>
<dbReference type="SUPFAM" id="SSF53335">
    <property type="entry name" value="S-adenosyl-L-methionine-dependent methyltransferases"/>
    <property type="match status" value="1"/>
</dbReference>
<dbReference type="Gene3D" id="3.40.50.150">
    <property type="entry name" value="Vaccinia Virus protein VP39"/>
    <property type="match status" value="1"/>
</dbReference>
<dbReference type="AlphaFoldDB" id="A0A2T2Y2R3"/>
<feature type="domain" description="Methyltransferase" evidence="3">
    <location>
        <begin position="47"/>
        <end position="136"/>
    </location>
</feature>
<sequence>MDHPAAQHILGLYQRHADAFVRLRSRALFEKSWLDAFLAAVGKTGHILDIGCGTGEPIAAYFMAQGYTLTGVDGSEAMLAYACAQFPTQRWCLQDMRALALKETFDGLVAWDSFFHLSQGDQRAMFAVFARHSHPGSALLFTSGPGDGIAMGEFEGEPLFHASLAPEEYRALLAENGFTVLAMRAEDPECTGHTVWLAKRE</sequence>
<dbReference type="Pfam" id="PF13649">
    <property type="entry name" value="Methyltransf_25"/>
    <property type="match status" value="1"/>
</dbReference>
<comment type="caution">
    <text evidence="4">The sequence shown here is derived from an EMBL/GenBank/DDBJ whole genome shotgun (WGS) entry which is preliminary data.</text>
</comment>
<evidence type="ECO:0000259" key="3">
    <source>
        <dbReference type="Pfam" id="PF13649"/>
    </source>
</evidence>
<evidence type="ECO:0000313" key="5">
    <source>
        <dbReference type="Proteomes" id="UP000240892"/>
    </source>
</evidence>
<dbReference type="Proteomes" id="UP000240892">
    <property type="component" value="Unassembled WGS sequence"/>
</dbReference>
<dbReference type="RefSeq" id="WP_106926140.1">
    <property type="nucleotide sequence ID" value="NZ_CABMMU010000006.1"/>
</dbReference>
<evidence type="ECO:0000256" key="1">
    <source>
        <dbReference type="ARBA" id="ARBA00022603"/>
    </source>
</evidence>
<accession>A0A2T2Y2R3</accession>
<dbReference type="PANTHER" id="PTHR43861">
    <property type="entry name" value="TRANS-ACONITATE 2-METHYLTRANSFERASE-RELATED"/>
    <property type="match status" value="1"/>
</dbReference>
<dbReference type="GO" id="GO:0008168">
    <property type="term" value="F:methyltransferase activity"/>
    <property type="evidence" value="ECO:0007669"/>
    <property type="project" value="UniProtKB-KW"/>
</dbReference>
<name>A0A2T2Y2R3_9ENTR</name>
<dbReference type="InterPro" id="IPR041698">
    <property type="entry name" value="Methyltransf_25"/>
</dbReference>
<dbReference type="InterPro" id="IPR029063">
    <property type="entry name" value="SAM-dependent_MTases_sf"/>
</dbReference>
<dbReference type="GO" id="GO:0032259">
    <property type="term" value="P:methylation"/>
    <property type="evidence" value="ECO:0007669"/>
    <property type="project" value="UniProtKB-KW"/>
</dbReference>
<keyword evidence="5" id="KW-1185">Reference proteome</keyword>
<reference evidence="4 5" key="1">
    <citation type="submission" date="2018-03" db="EMBL/GenBank/DDBJ databases">
        <title>First report of an OXA-48+CTX-M-M-producing Kluyvera ascorbata clone recovered from patients admitted in a University Hospital in Madrid, Spain.</title>
        <authorList>
            <person name="Hernandez-Garcia M."/>
            <person name="Leon-Sampedro R."/>
            <person name="Perez-Viso B."/>
            <person name="Morosini M.I."/>
            <person name="Lopez-Fresnena N."/>
            <person name="Coque T.M."/>
            <person name="Bonten M."/>
            <person name="Malhotra-Kumar S."/>
            <person name="Ruiz-Garbajosa P."/>
            <person name="Canton R."/>
        </authorList>
    </citation>
    <scope>NUCLEOTIDE SEQUENCE [LARGE SCALE GENOMIC DNA]</scope>
    <source>
        <strain evidence="4 5">KA2</strain>
    </source>
</reference>
<keyword evidence="2 4" id="KW-0808">Transferase</keyword>
<dbReference type="PANTHER" id="PTHR43861:SF1">
    <property type="entry name" value="TRANS-ACONITATE 2-METHYLTRANSFERASE"/>
    <property type="match status" value="1"/>
</dbReference>
<dbReference type="CDD" id="cd02440">
    <property type="entry name" value="AdoMet_MTases"/>
    <property type="match status" value="1"/>
</dbReference>